<feature type="active site" description="Nucleophile" evidence="1">
    <location>
        <position position="48"/>
    </location>
</feature>
<dbReference type="GO" id="GO:0004364">
    <property type="term" value="F:glutathione transferase activity"/>
    <property type="evidence" value="ECO:0007669"/>
    <property type="project" value="InterPro"/>
</dbReference>
<dbReference type="AlphaFoldDB" id="A0A6A7AU09"/>
<feature type="binding site" evidence="2">
    <location>
        <position position="82"/>
    </location>
    <ligand>
        <name>glutathione</name>
        <dbReference type="ChEBI" id="CHEBI:57925"/>
    </ligand>
</feature>
<evidence type="ECO:0000259" key="4">
    <source>
        <dbReference type="Pfam" id="PF13409"/>
    </source>
</evidence>
<dbReference type="OrthoDB" id="2309723at2759"/>
<dbReference type="GO" id="GO:0005737">
    <property type="term" value="C:cytoplasm"/>
    <property type="evidence" value="ECO:0007669"/>
    <property type="project" value="TreeGrafter"/>
</dbReference>
<dbReference type="CDD" id="cd03190">
    <property type="entry name" value="GST_C_Omega_like"/>
    <property type="match status" value="1"/>
</dbReference>
<dbReference type="InterPro" id="IPR036249">
    <property type="entry name" value="Thioredoxin-like_sf"/>
</dbReference>
<feature type="domain" description="GST N-terminal" evidence="4">
    <location>
        <begin position="47"/>
        <end position="150"/>
    </location>
</feature>
<reference evidence="5" key="1">
    <citation type="submission" date="2020-01" db="EMBL/GenBank/DDBJ databases">
        <authorList>
            <consortium name="DOE Joint Genome Institute"/>
            <person name="Haridas S."/>
            <person name="Albert R."/>
            <person name="Binder M."/>
            <person name="Bloem J."/>
            <person name="Labutti K."/>
            <person name="Salamov A."/>
            <person name="Andreopoulos B."/>
            <person name="Baker S.E."/>
            <person name="Barry K."/>
            <person name="Bills G."/>
            <person name="Bluhm B.H."/>
            <person name="Cannon C."/>
            <person name="Castanera R."/>
            <person name="Culley D.E."/>
            <person name="Daum C."/>
            <person name="Ezra D."/>
            <person name="Gonzalez J.B."/>
            <person name="Henrissat B."/>
            <person name="Kuo A."/>
            <person name="Liang C."/>
            <person name="Lipzen A."/>
            <person name="Lutzoni F."/>
            <person name="Magnuson J."/>
            <person name="Mondo S."/>
            <person name="Nolan M."/>
            <person name="Ohm R."/>
            <person name="Pangilinan J."/>
            <person name="Park H.-J."/>
            <person name="Ramirez L."/>
            <person name="Alfaro M."/>
            <person name="Sun H."/>
            <person name="Tritt A."/>
            <person name="Yoshinaga Y."/>
            <person name="Zwiers L.-H."/>
            <person name="Turgeon B.G."/>
            <person name="Goodwin S.B."/>
            <person name="Spatafora J.W."/>
            <person name="Crous P.W."/>
            <person name="Grigoriev I.V."/>
        </authorList>
    </citation>
    <scope>NUCLEOTIDE SEQUENCE</scope>
    <source>
        <strain evidence="5">IPT5</strain>
    </source>
</reference>
<dbReference type="Proteomes" id="UP000799423">
    <property type="component" value="Unassembled WGS sequence"/>
</dbReference>
<evidence type="ECO:0000313" key="5">
    <source>
        <dbReference type="EMBL" id="KAF2845605.1"/>
    </source>
</evidence>
<dbReference type="SUPFAM" id="SSF47616">
    <property type="entry name" value="GST C-terminal domain-like"/>
    <property type="match status" value="1"/>
</dbReference>
<accession>A0A6A7AU09</accession>
<feature type="active site" description="Proton donor/acceptor" evidence="1">
    <location>
        <position position="192"/>
    </location>
</feature>
<protein>
    <recommendedName>
        <fullName evidence="4">GST N-terminal domain-containing protein</fullName>
    </recommendedName>
</protein>
<organism evidence="5 6">
    <name type="scientific">Plenodomus tracheiphilus IPT5</name>
    <dbReference type="NCBI Taxonomy" id="1408161"/>
    <lineage>
        <taxon>Eukaryota</taxon>
        <taxon>Fungi</taxon>
        <taxon>Dikarya</taxon>
        <taxon>Ascomycota</taxon>
        <taxon>Pezizomycotina</taxon>
        <taxon>Dothideomycetes</taxon>
        <taxon>Pleosporomycetidae</taxon>
        <taxon>Pleosporales</taxon>
        <taxon>Pleosporineae</taxon>
        <taxon>Leptosphaeriaceae</taxon>
        <taxon>Plenodomus</taxon>
    </lineage>
</organism>
<evidence type="ECO:0000256" key="2">
    <source>
        <dbReference type="PIRSR" id="PIRSR015753-2"/>
    </source>
</evidence>
<evidence type="ECO:0000256" key="3">
    <source>
        <dbReference type="PIRSR" id="PIRSR015753-3"/>
    </source>
</evidence>
<evidence type="ECO:0000256" key="1">
    <source>
        <dbReference type="PIRSR" id="PIRSR015753-1"/>
    </source>
</evidence>
<evidence type="ECO:0000313" key="6">
    <source>
        <dbReference type="Proteomes" id="UP000799423"/>
    </source>
</evidence>
<dbReference type="Pfam" id="PF13409">
    <property type="entry name" value="GST_N_2"/>
    <property type="match status" value="1"/>
</dbReference>
<proteinExistence type="predicted"/>
<dbReference type="InterPro" id="IPR004045">
    <property type="entry name" value="Glutathione_S-Trfase_N"/>
</dbReference>
<dbReference type="InterPro" id="IPR040079">
    <property type="entry name" value="Glutathione_S-Trfase"/>
</dbReference>
<keyword evidence="6" id="KW-1185">Reference proteome</keyword>
<feature type="site" description="Lowers pKa of active site Cys" evidence="3">
    <location>
        <position position="252"/>
    </location>
</feature>
<dbReference type="Gene3D" id="3.40.30.10">
    <property type="entry name" value="Glutaredoxin"/>
    <property type="match status" value="1"/>
</dbReference>
<dbReference type="EMBL" id="MU006344">
    <property type="protein sequence ID" value="KAF2845605.1"/>
    <property type="molecule type" value="Genomic_DNA"/>
</dbReference>
<dbReference type="SFLD" id="SFLDG01148">
    <property type="entry name" value="Xi_(cytGST)"/>
    <property type="match status" value="1"/>
</dbReference>
<dbReference type="InterPro" id="IPR036282">
    <property type="entry name" value="Glutathione-S-Trfase_C_sf"/>
</dbReference>
<dbReference type="Pfam" id="PF13410">
    <property type="entry name" value="GST_C_2"/>
    <property type="match status" value="1"/>
</dbReference>
<dbReference type="PIRSF" id="PIRSF015753">
    <property type="entry name" value="GST"/>
    <property type="match status" value="1"/>
</dbReference>
<sequence>MRNPDANFTKSGAFVRPQANFRSWISSDPGSKYTPEAGRYHLYVSYACPWAHRTLITRKVKGLEDIVSFISLTRHLLTWLGWRFASLEDKLAGENVGPDPLHPDITKLQELYAKAAPEYDGRWTVPILWDKQTETIVSNESSEIVRMLNTAFDSLLAEAFRQPIVDLYPRDLQSKIDEANEWHYSGINNGVYKAGLAKSQEAYKAAVFKLFESLDRAEQHLSSTSGPYYFGDQLTETDIRLFVTIIRFDPVYVLHFKCNVRDIRNGYPAIHEWLRRLYWGNDAFASTTDFEHIKRHYMESHDFINPLGIVAAGPVPHIMGEDRAASVET</sequence>
<dbReference type="SFLD" id="SFLDS00019">
    <property type="entry name" value="Glutathione_Transferase_(cytos"/>
    <property type="match status" value="1"/>
</dbReference>
<dbReference type="PANTHER" id="PTHR32419:SF6">
    <property type="entry name" value="GLUTATHIONE S-TRANSFERASE OMEGA-LIKE 1-RELATED"/>
    <property type="match status" value="1"/>
</dbReference>
<dbReference type="Gene3D" id="1.20.1050.10">
    <property type="match status" value="1"/>
</dbReference>
<name>A0A6A7AU09_9PLEO</name>
<dbReference type="SUPFAM" id="SSF52833">
    <property type="entry name" value="Thioredoxin-like"/>
    <property type="match status" value="1"/>
</dbReference>
<dbReference type="InterPro" id="IPR016639">
    <property type="entry name" value="GST_Omega/GSH"/>
</dbReference>
<feature type="site" description="Lowers pKa of active site Cys" evidence="3">
    <location>
        <position position="297"/>
    </location>
</feature>
<dbReference type="InterPro" id="IPR047047">
    <property type="entry name" value="GST_Omega-like_C"/>
</dbReference>
<dbReference type="PANTHER" id="PTHR32419">
    <property type="entry name" value="GLUTATHIONYL-HYDROQUINONE REDUCTASE"/>
    <property type="match status" value="1"/>
</dbReference>
<dbReference type="SFLD" id="SFLDG01206">
    <property type="entry name" value="Xi.1"/>
    <property type="match status" value="1"/>
</dbReference>
<gene>
    <name evidence="5" type="ORF">T440DRAFT_407663</name>
</gene>
<feature type="binding site" evidence="2">
    <location>
        <begin position="140"/>
        <end position="141"/>
    </location>
    <ligand>
        <name>glutathione</name>
        <dbReference type="ChEBI" id="CHEBI:57925"/>
    </ligand>
</feature>
<feature type="binding site" evidence="2">
    <location>
        <begin position="122"/>
        <end position="125"/>
    </location>
    <ligand>
        <name>glutathione</name>
        <dbReference type="ChEBI" id="CHEBI:57925"/>
    </ligand>
</feature>